<name>A0AC60NVK4_IXOPE</name>
<dbReference type="Proteomes" id="UP000805193">
    <property type="component" value="Unassembled WGS sequence"/>
</dbReference>
<sequence>MKKKKKEEWSVWIIYEYMVDREDLDGKPANNHKGFAEALNLLDSGHVATIFVRGGSGSCHLKASVRSSQTVSKIYDTLISFEDNVISSIVCSCMAGLGRSCSHAGAILFKVAEATSSGLTGSSCTDVQCKWNASTVKNVVPSPLETIYGHKPKKAAFLQFDSHAALQRHFMRSGFQGPGGSILSSVMEATLKPPPLQILSEPKARAWYESERNCRVELCGMTVKEANPWLAASPDGFVPASDSLLEIKCPTDNVLKRHGGLTGLFSSRAYDVRYDGPELVLSQDGKSAFYTQVQLQLFCLGKTHCDFVVWARGEGHIGPKGEGHIIGVPYDKQFVDKLLPKLETLYFEQYLPALVDSH</sequence>
<dbReference type="EMBL" id="JABSTQ010011459">
    <property type="protein sequence ID" value="KAG0411135.1"/>
    <property type="molecule type" value="Genomic_DNA"/>
</dbReference>
<comment type="caution">
    <text evidence="1">The sequence shown here is derived from an EMBL/GenBank/DDBJ whole genome shotgun (WGS) entry which is preliminary data.</text>
</comment>
<reference evidence="1 2" key="1">
    <citation type="journal article" date="2020" name="Cell">
        <title>Large-Scale Comparative Analyses of Tick Genomes Elucidate Their Genetic Diversity and Vector Capacities.</title>
        <authorList>
            <consortium name="Tick Genome and Microbiome Consortium (TIGMIC)"/>
            <person name="Jia N."/>
            <person name="Wang J."/>
            <person name="Shi W."/>
            <person name="Du L."/>
            <person name="Sun Y."/>
            <person name="Zhan W."/>
            <person name="Jiang J.F."/>
            <person name="Wang Q."/>
            <person name="Zhang B."/>
            <person name="Ji P."/>
            <person name="Bell-Sakyi L."/>
            <person name="Cui X.M."/>
            <person name="Yuan T.T."/>
            <person name="Jiang B.G."/>
            <person name="Yang W.F."/>
            <person name="Lam T.T."/>
            <person name="Chang Q.C."/>
            <person name="Ding S.J."/>
            <person name="Wang X.J."/>
            <person name="Zhu J.G."/>
            <person name="Ruan X.D."/>
            <person name="Zhao L."/>
            <person name="Wei J.T."/>
            <person name="Ye R.Z."/>
            <person name="Que T.C."/>
            <person name="Du C.H."/>
            <person name="Zhou Y.H."/>
            <person name="Cheng J.X."/>
            <person name="Dai P.F."/>
            <person name="Guo W.B."/>
            <person name="Han X.H."/>
            <person name="Huang E.J."/>
            <person name="Li L.F."/>
            <person name="Wei W."/>
            <person name="Gao Y.C."/>
            <person name="Liu J.Z."/>
            <person name="Shao H.Z."/>
            <person name="Wang X."/>
            <person name="Wang C.C."/>
            <person name="Yang T.C."/>
            <person name="Huo Q.B."/>
            <person name="Li W."/>
            <person name="Chen H.Y."/>
            <person name="Chen S.E."/>
            <person name="Zhou L.G."/>
            <person name="Ni X.B."/>
            <person name="Tian J.H."/>
            <person name="Sheng Y."/>
            <person name="Liu T."/>
            <person name="Pan Y.S."/>
            <person name="Xia L.Y."/>
            <person name="Li J."/>
            <person name="Zhao F."/>
            <person name="Cao W.C."/>
        </authorList>
    </citation>
    <scope>NUCLEOTIDE SEQUENCE [LARGE SCALE GENOMIC DNA]</scope>
    <source>
        <strain evidence="1">Iper-2018</strain>
    </source>
</reference>
<evidence type="ECO:0000313" key="2">
    <source>
        <dbReference type="Proteomes" id="UP000805193"/>
    </source>
</evidence>
<proteinExistence type="predicted"/>
<keyword evidence="2" id="KW-1185">Reference proteome</keyword>
<evidence type="ECO:0000313" key="1">
    <source>
        <dbReference type="EMBL" id="KAG0411135.1"/>
    </source>
</evidence>
<organism evidence="1 2">
    <name type="scientific">Ixodes persulcatus</name>
    <name type="common">Taiga tick</name>
    <dbReference type="NCBI Taxonomy" id="34615"/>
    <lineage>
        <taxon>Eukaryota</taxon>
        <taxon>Metazoa</taxon>
        <taxon>Ecdysozoa</taxon>
        <taxon>Arthropoda</taxon>
        <taxon>Chelicerata</taxon>
        <taxon>Arachnida</taxon>
        <taxon>Acari</taxon>
        <taxon>Parasitiformes</taxon>
        <taxon>Ixodida</taxon>
        <taxon>Ixodoidea</taxon>
        <taxon>Ixodidae</taxon>
        <taxon>Ixodinae</taxon>
        <taxon>Ixodes</taxon>
    </lineage>
</organism>
<gene>
    <name evidence="1" type="ORF">HPB47_011742</name>
</gene>
<protein>
    <submittedName>
        <fullName evidence="1">Uncharacterized protein</fullName>
    </submittedName>
</protein>
<accession>A0AC60NVK4</accession>